<dbReference type="EMBL" id="GGEC01090277">
    <property type="protein sequence ID" value="MBX70761.1"/>
    <property type="molecule type" value="Transcribed_RNA"/>
</dbReference>
<sequence>MCCKTSTIMSNRFHNKLSIHILLNHDYLASTCSNHAKHNDPQC</sequence>
<reference evidence="1" key="1">
    <citation type="submission" date="2018-02" db="EMBL/GenBank/DDBJ databases">
        <title>Rhizophora mucronata_Transcriptome.</title>
        <authorList>
            <person name="Meera S.P."/>
            <person name="Sreeshan A."/>
            <person name="Augustine A."/>
        </authorList>
    </citation>
    <scope>NUCLEOTIDE SEQUENCE</scope>
    <source>
        <tissue evidence="1">Leaf</tissue>
    </source>
</reference>
<accession>A0A2P2QV57</accession>
<evidence type="ECO:0000313" key="1">
    <source>
        <dbReference type="EMBL" id="MBX70761.1"/>
    </source>
</evidence>
<dbReference type="AlphaFoldDB" id="A0A2P2QV57"/>
<protein>
    <submittedName>
        <fullName evidence="1">Uncharacterized protein</fullName>
    </submittedName>
</protein>
<organism evidence="1">
    <name type="scientific">Rhizophora mucronata</name>
    <name type="common">Asiatic mangrove</name>
    <dbReference type="NCBI Taxonomy" id="61149"/>
    <lineage>
        <taxon>Eukaryota</taxon>
        <taxon>Viridiplantae</taxon>
        <taxon>Streptophyta</taxon>
        <taxon>Embryophyta</taxon>
        <taxon>Tracheophyta</taxon>
        <taxon>Spermatophyta</taxon>
        <taxon>Magnoliopsida</taxon>
        <taxon>eudicotyledons</taxon>
        <taxon>Gunneridae</taxon>
        <taxon>Pentapetalae</taxon>
        <taxon>rosids</taxon>
        <taxon>fabids</taxon>
        <taxon>Malpighiales</taxon>
        <taxon>Rhizophoraceae</taxon>
        <taxon>Rhizophora</taxon>
    </lineage>
</organism>
<proteinExistence type="predicted"/>
<name>A0A2P2QV57_RHIMU</name>